<gene>
    <name evidence="2" type="ORF">ACFQPE_07055</name>
</gene>
<organism evidence="2 3">
    <name type="scientific">Halomarina halobia</name>
    <dbReference type="NCBI Taxonomy" id="3033386"/>
    <lineage>
        <taxon>Archaea</taxon>
        <taxon>Methanobacteriati</taxon>
        <taxon>Methanobacteriota</taxon>
        <taxon>Stenosarchaea group</taxon>
        <taxon>Halobacteria</taxon>
        <taxon>Halobacteriales</taxon>
        <taxon>Natronomonadaceae</taxon>
        <taxon>Halomarina</taxon>
    </lineage>
</organism>
<dbReference type="AlphaFoldDB" id="A0ABD6A8U6"/>
<reference evidence="2 3" key="1">
    <citation type="journal article" date="2019" name="Int. J. Syst. Evol. Microbiol.">
        <title>The Global Catalogue of Microorganisms (GCM) 10K type strain sequencing project: providing services to taxonomists for standard genome sequencing and annotation.</title>
        <authorList>
            <consortium name="The Broad Institute Genomics Platform"/>
            <consortium name="The Broad Institute Genome Sequencing Center for Infectious Disease"/>
            <person name="Wu L."/>
            <person name="Ma J."/>
        </authorList>
    </citation>
    <scope>NUCLEOTIDE SEQUENCE [LARGE SCALE GENOMIC DNA]</scope>
    <source>
        <strain evidence="2 3">PSR21</strain>
    </source>
</reference>
<proteinExistence type="predicted"/>
<evidence type="ECO:0000256" key="1">
    <source>
        <dbReference type="SAM" id="MobiDB-lite"/>
    </source>
</evidence>
<evidence type="ECO:0000313" key="3">
    <source>
        <dbReference type="Proteomes" id="UP001596547"/>
    </source>
</evidence>
<feature type="region of interest" description="Disordered" evidence="1">
    <location>
        <begin position="1"/>
        <end position="26"/>
    </location>
</feature>
<sequence>MPDAPERGDDREADAASARGCPKCGRTEASVEEVTTTSPGFSALADVESHVFTVVTCDRCGYCEFYRRSADTVRRLFYGEGHPDPDRETAARRSDGSVHYCSMCGIDVGADAGACPGCGRTFV</sequence>
<name>A0ABD6A8U6_9EURY</name>
<accession>A0ABD6A8U6</accession>
<dbReference type="EMBL" id="JBHTBF010000002">
    <property type="protein sequence ID" value="MFC7316557.1"/>
    <property type="molecule type" value="Genomic_DNA"/>
</dbReference>
<feature type="compositionally biased region" description="Basic and acidic residues" evidence="1">
    <location>
        <begin position="1"/>
        <end position="14"/>
    </location>
</feature>
<dbReference type="RefSeq" id="WP_276304180.1">
    <property type="nucleotide sequence ID" value="NZ_CP119992.1"/>
</dbReference>
<dbReference type="GeneID" id="79316804"/>
<keyword evidence="3" id="KW-1185">Reference proteome</keyword>
<evidence type="ECO:0000313" key="2">
    <source>
        <dbReference type="EMBL" id="MFC7316557.1"/>
    </source>
</evidence>
<comment type="caution">
    <text evidence="2">The sequence shown here is derived from an EMBL/GenBank/DDBJ whole genome shotgun (WGS) entry which is preliminary data.</text>
</comment>
<protein>
    <submittedName>
        <fullName evidence="2">Zinc ribbon domain-containing protein</fullName>
    </submittedName>
</protein>
<dbReference type="Pfam" id="PF09855">
    <property type="entry name" value="Zn_ribbon_13"/>
    <property type="match status" value="1"/>
</dbReference>
<dbReference type="InterPro" id="IPR018652">
    <property type="entry name" value="DUF2082_NA-bd_Znr"/>
</dbReference>
<dbReference type="Proteomes" id="UP001596547">
    <property type="component" value="Unassembled WGS sequence"/>
</dbReference>